<feature type="transmembrane region" description="Helical" evidence="1">
    <location>
        <begin position="12"/>
        <end position="37"/>
    </location>
</feature>
<keyword evidence="1" id="KW-0812">Transmembrane</keyword>
<proteinExistence type="predicted"/>
<evidence type="ECO:0000313" key="2">
    <source>
        <dbReference type="EMBL" id="MBX63179.1"/>
    </source>
</evidence>
<keyword evidence="1" id="KW-0472">Membrane</keyword>
<reference evidence="2" key="1">
    <citation type="submission" date="2018-02" db="EMBL/GenBank/DDBJ databases">
        <title>Rhizophora mucronata_Transcriptome.</title>
        <authorList>
            <person name="Meera S.P."/>
            <person name="Sreeshan A."/>
            <person name="Augustine A."/>
        </authorList>
    </citation>
    <scope>NUCLEOTIDE SEQUENCE</scope>
    <source>
        <tissue evidence="2">Leaf</tissue>
    </source>
</reference>
<name>A0A2P2Q8G8_RHIMU</name>
<dbReference type="AlphaFoldDB" id="A0A2P2Q8G8"/>
<keyword evidence="1" id="KW-1133">Transmembrane helix</keyword>
<dbReference type="EMBL" id="GGEC01082695">
    <property type="protein sequence ID" value="MBX63179.1"/>
    <property type="molecule type" value="Transcribed_RNA"/>
</dbReference>
<organism evidence="2">
    <name type="scientific">Rhizophora mucronata</name>
    <name type="common">Asiatic mangrove</name>
    <dbReference type="NCBI Taxonomy" id="61149"/>
    <lineage>
        <taxon>Eukaryota</taxon>
        <taxon>Viridiplantae</taxon>
        <taxon>Streptophyta</taxon>
        <taxon>Embryophyta</taxon>
        <taxon>Tracheophyta</taxon>
        <taxon>Spermatophyta</taxon>
        <taxon>Magnoliopsida</taxon>
        <taxon>eudicotyledons</taxon>
        <taxon>Gunneridae</taxon>
        <taxon>Pentapetalae</taxon>
        <taxon>rosids</taxon>
        <taxon>fabids</taxon>
        <taxon>Malpighiales</taxon>
        <taxon>Rhizophoraceae</taxon>
        <taxon>Rhizophora</taxon>
    </lineage>
</organism>
<sequence length="45" mass="5366">MANLFLKILTRFLKIMLYHLVTYANLHCVFLLLWHVLCQSAFKVV</sequence>
<protein>
    <submittedName>
        <fullName evidence="2">Uncharacterized protein</fullName>
    </submittedName>
</protein>
<accession>A0A2P2Q8G8</accession>
<evidence type="ECO:0000256" key="1">
    <source>
        <dbReference type="SAM" id="Phobius"/>
    </source>
</evidence>